<feature type="region of interest" description="Disordered" evidence="1">
    <location>
        <begin position="72"/>
        <end position="98"/>
    </location>
</feature>
<dbReference type="Proteomes" id="UP000031843">
    <property type="component" value="Chromosome secondary"/>
</dbReference>
<name>A0A0C4YC38_9BURK</name>
<dbReference type="KEGG" id="cbw:RR42_s1549"/>
<dbReference type="EMBL" id="CP010537">
    <property type="protein sequence ID" value="AJG23137.1"/>
    <property type="molecule type" value="Genomic_DNA"/>
</dbReference>
<evidence type="ECO:0000313" key="2">
    <source>
        <dbReference type="EMBL" id="AJG23137.1"/>
    </source>
</evidence>
<reference evidence="2 3" key="1">
    <citation type="journal article" date="2015" name="Genome Announc.">
        <title>Complete Genome Sequence of Cupriavidus basilensis 4G11, Isolated from the Oak Ridge Field Research Center Site.</title>
        <authorList>
            <person name="Ray J."/>
            <person name="Waters R.J."/>
            <person name="Skerker J.M."/>
            <person name="Kuehl J.V."/>
            <person name="Price M.N."/>
            <person name="Huang J."/>
            <person name="Chakraborty R."/>
            <person name="Arkin A.P."/>
            <person name="Deutschbauer A."/>
        </authorList>
    </citation>
    <scope>NUCLEOTIDE SEQUENCE [LARGE SCALE GENOMIC DNA]</scope>
    <source>
        <strain evidence="2">4G11</strain>
    </source>
</reference>
<sequence length="98" mass="10263">MRAHDFIPGVSLGSLRTGVPTAHGSSGIQRVDSVIGHAEYKRAKKFGLAGRALDVRHAGCGCRVDAVSRSAHPDERTSRAQTTIDGTGAACVPGRRLV</sequence>
<accession>A0A0C4YC38</accession>
<gene>
    <name evidence="2" type="ORF">RR42_s1549</name>
</gene>
<evidence type="ECO:0000313" key="3">
    <source>
        <dbReference type="Proteomes" id="UP000031843"/>
    </source>
</evidence>
<protein>
    <submittedName>
        <fullName evidence="2">Uncharacterized protein</fullName>
    </submittedName>
</protein>
<organism evidence="2 3">
    <name type="scientific">Cupriavidus basilensis</name>
    <dbReference type="NCBI Taxonomy" id="68895"/>
    <lineage>
        <taxon>Bacteria</taxon>
        <taxon>Pseudomonadati</taxon>
        <taxon>Pseudomonadota</taxon>
        <taxon>Betaproteobacteria</taxon>
        <taxon>Burkholderiales</taxon>
        <taxon>Burkholderiaceae</taxon>
        <taxon>Cupriavidus</taxon>
    </lineage>
</organism>
<proteinExistence type="predicted"/>
<dbReference type="AlphaFoldDB" id="A0A0C4YC38"/>
<keyword evidence="3" id="KW-1185">Reference proteome</keyword>
<evidence type="ECO:0000256" key="1">
    <source>
        <dbReference type="SAM" id="MobiDB-lite"/>
    </source>
</evidence>